<dbReference type="InterPro" id="IPR000315">
    <property type="entry name" value="Znf_B-box"/>
</dbReference>
<dbReference type="FunFam" id="2.60.120.920:FF:000004">
    <property type="entry name" value="Butyrophilin subfamily 1 member A1"/>
    <property type="match status" value="1"/>
</dbReference>
<dbReference type="Gene3D" id="2.60.120.920">
    <property type="match status" value="1"/>
</dbReference>
<feature type="domain" description="RING-type" evidence="5">
    <location>
        <begin position="14"/>
        <end position="54"/>
    </location>
</feature>
<dbReference type="SUPFAM" id="SSF49899">
    <property type="entry name" value="Concanavalin A-like lectins/glucanases"/>
    <property type="match status" value="1"/>
</dbReference>
<proteinExistence type="predicted"/>
<evidence type="ECO:0000259" key="6">
    <source>
        <dbReference type="PROSITE" id="PS50119"/>
    </source>
</evidence>
<dbReference type="Pfam" id="PF00622">
    <property type="entry name" value="SPRY"/>
    <property type="match status" value="1"/>
</dbReference>
<accession>A0A9D3MYA0</accession>
<evidence type="ECO:0000259" key="7">
    <source>
        <dbReference type="PROSITE" id="PS50188"/>
    </source>
</evidence>
<dbReference type="Gene3D" id="3.30.40.10">
    <property type="entry name" value="Zinc/RING finger domain, C3HC4 (zinc finger)"/>
    <property type="match status" value="1"/>
</dbReference>
<dbReference type="Gene3D" id="3.30.160.60">
    <property type="entry name" value="Classic Zinc Finger"/>
    <property type="match status" value="1"/>
</dbReference>
<evidence type="ECO:0000313" key="8">
    <source>
        <dbReference type="EMBL" id="KAG5855248.1"/>
    </source>
</evidence>
<keyword evidence="9" id="KW-1185">Reference proteome</keyword>
<dbReference type="Pfam" id="PF00643">
    <property type="entry name" value="zf-B_box"/>
    <property type="match status" value="1"/>
</dbReference>
<dbReference type="GO" id="GO:0008270">
    <property type="term" value="F:zinc ion binding"/>
    <property type="evidence" value="ECO:0007669"/>
    <property type="project" value="UniProtKB-KW"/>
</dbReference>
<evidence type="ECO:0000256" key="3">
    <source>
        <dbReference type="ARBA" id="ARBA00022833"/>
    </source>
</evidence>
<dbReference type="Pfam" id="PF13445">
    <property type="entry name" value="zf-RING_UBOX"/>
    <property type="match status" value="1"/>
</dbReference>
<dbReference type="SUPFAM" id="SSF57850">
    <property type="entry name" value="RING/U-box"/>
    <property type="match status" value="1"/>
</dbReference>
<dbReference type="InterPro" id="IPR017907">
    <property type="entry name" value="Znf_RING_CS"/>
</dbReference>
<dbReference type="CDD" id="cd13733">
    <property type="entry name" value="SPRY_PRY_C-I_1"/>
    <property type="match status" value="1"/>
</dbReference>
<protein>
    <submittedName>
        <fullName evidence="8">Uncharacterized protein</fullName>
    </submittedName>
</protein>
<comment type="caution">
    <text evidence="8">The sequence shown here is derived from an EMBL/GenBank/DDBJ whole genome shotgun (WGS) entry which is preliminary data.</text>
</comment>
<dbReference type="SMART" id="SM00336">
    <property type="entry name" value="BBOX"/>
    <property type="match status" value="1"/>
</dbReference>
<dbReference type="SMART" id="SM00449">
    <property type="entry name" value="SPRY"/>
    <property type="match status" value="1"/>
</dbReference>
<dbReference type="PROSITE" id="PS50188">
    <property type="entry name" value="B302_SPRY"/>
    <property type="match status" value="1"/>
</dbReference>
<name>A0A9D3MYA0_ANGAN</name>
<dbReference type="InterPro" id="IPR003879">
    <property type="entry name" value="Butyrophylin_SPRY"/>
</dbReference>
<dbReference type="InterPro" id="IPR001870">
    <property type="entry name" value="B30.2/SPRY"/>
</dbReference>
<evidence type="ECO:0000256" key="1">
    <source>
        <dbReference type="ARBA" id="ARBA00022723"/>
    </source>
</evidence>
<gene>
    <name evidence="8" type="ORF">ANANG_G00047090</name>
</gene>
<dbReference type="PROSITE" id="PS00518">
    <property type="entry name" value="ZF_RING_1"/>
    <property type="match status" value="1"/>
</dbReference>
<dbReference type="InterPro" id="IPR027370">
    <property type="entry name" value="Znf-RING_euk"/>
</dbReference>
<evidence type="ECO:0000259" key="5">
    <source>
        <dbReference type="PROSITE" id="PS50089"/>
    </source>
</evidence>
<evidence type="ECO:0000256" key="4">
    <source>
        <dbReference type="PROSITE-ProRule" id="PRU00024"/>
    </source>
</evidence>
<evidence type="ECO:0000256" key="2">
    <source>
        <dbReference type="ARBA" id="ARBA00022771"/>
    </source>
</evidence>
<dbReference type="PROSITE" id="PS50089">
    <property type="entry name" value="ZF_RING_2"/>
    <property type="match status" value="1"/>
</dbReference>
<feature type="domain" description="B30.2/SPRY" evidence="7">
    <location>
        <begin position="272"/>
        <end position="461"/>
    </location>
</feature>
<feature type="domain" description="B box-type" evidence="6">
    <location>
        <begin position="83"/>
        <end position="124"/>
    </location>
</feature>
<dbReference type="SUPFAM" id="SSF57845">
    <property type="entry name" value="B-box zinc-binding domain"/>
    <property type="match status" value="1"/>
</dbReference>
<organism evidence="8 9">
    <name type="scientific">Anguilla anguilla</name>
    <name type="common">European freshwater eel</name>
    <name type="synonym">Muraena anguilla</name>
    <dbReference type="NCBI Taxonomy" id="7936"/>
    <lineage>
        <taxon>Eukaryota</taxon>
        <taxon>Metazoa</taxon>
        <taxon>Chordata</taxon>
        <taxon>Craniata</taxon>
        <taxon>Vertebrata</taxon>
        <taxon>Euteleostomi</taxon>
        <taxon>Actinopterygii</taxon>
        <taxon>Neopterygii</taxon>
        <taxon>Teleostei</taxon>
        <taxon>Anguilliformes</taxon>
        <taxon>Anguillidae</taxon>
        <taxon>Anguilla</taxon>
    </lineage>
</organism>
<dbReference type="SMART" id="SM00184">
    <property type="entry name" value="RING"/>
    <property type="match status" value="1"/>
</dbReference>
<dbReference type="InterPro" id="IPR013320">
    <property type="entry name" value="ConA-like_dom_sf"/>
</dbReference>
<evidence type="ECO:0000313" key="9">
    <source>
        <dbReference type="Proteomes" id="UP001044222"/>
    </source>
</evidence>
<dbReference type="InterPro" id="IPR013083">
    <property type="entry name" value="Znf_RING/FYVE/PHD"/>
</dbReference>
<dbReference type="InterPro" id="IPR050143">
    <property type="entry name" value="TRIM/RBCC"/>
</dbReference>
<dbReference type="SMART" id="SM00589">
    <property type="entry name" value="PRY"/>
    <property type="match status" value="1"/>
</dbReference>
<keyword evidence="3" id="KW-0862">Zinc</keyword>
<sequence length="474" mass="53550">MAIKPSFLEEELLCSVCCDTFNDPVVLQCSHSFCDDCLQRCWKEKRSRECPVCRRKSSVPKPPVNLALKNIVELYLKQKTQSEAEVFCRLHGEKLLLFCEDDDEPLCVVCQTSKKHRNHQLCPVEEAALDLKKNLKTALDPMKQKLQIFTEVKQQFENIAEHIRTQGPDTEMQIKAEFAKLHKFLQDEEAISLSALKKEVDQKSQAMKEKIESITKLASALSEKITAIQKVIESEDILIIKRYKDANRRAQCTLEDPELPSWGSLVDVAKHLSNLKFRVWEKMLDMVQYTPVTLDPNTAAPWLCLSEDLTSVRNTGFVLQRPDNPERFNPCVDVLGAEGFASGKHSWEVEVGDKPEWTIGVVRESINRKGAITCDPASGIFVVTLRAGDVYGAEGVTPLTLKKKPERVKVQLDFDTGEVSFFDSSDMSLIHTFYDLLPERLFPYFSPCVNINGSNCGAMQICPVKVSVTISQSQ</sequence>
<dbReference type="EMBL" id="JAFIRN010000002">
    <property type="protein sequence ID" value="KAG5855248.1"/>
    <property type="molecule type" value="Genomic_DNA"/>
</dbReference>
<dbReference type="PRINTS" id="PR01407">
    <property type="entry name" value="BUTYPHLNCDUF"/>
</dbReference>
<reference evidence="8" key="1">
    <citation type="submission" date="2021-01" db="EMBL/GenBank/DDBJ databases">
        <title>A chromosome-scale assembly of European eel, Anguilla anguilla.</title>
        <authorList>
            <person name="Henkel C."/>
            <person name="Jong-Raadsen S.A."/>
            <person name="Dufour S."/>
            <person name="Weltzien F.-A."/>
            <person name="Palstra A.P."/>
            <person name="Pelster B."/>
            <person name="Spaink H.P."/>
            <person name="Van Den Thillart G.E."/>
            <person name="Jansen H."/>
            <person name="Zahm M."/>
            <person name="Klopp C."/>
            <person name="Cedric C."/>
            <person name="Louis A."/>
            <person name="Berthelot C."/>
            <person name="Parey E."/>
            <person name="Roest Crollius H."/>
            <person name="Montfort J."/>
            <person name="Robinson-Rechavi M."/>
            <person name="Bucao C."/>
            <person name="Bouchez O."/>
            <person name="Gislard M."/>
            <person name="Lluch J."/>
            <person name="Milhes M."/>
            <person name="Lampietro C."/>
            <person name="Lopez Roques C."/>
            <person name="Donnadieu C."/>
            <person name="Braasch I."/>
            <person name="Desvignes T."/>
            <person name="Postlethwait J."/>
            <person name="Bobe J."/>
            <person name="Guiguen Y."/>
            <person name="Dirks R."/>
        </authorList>
    </citation>
    <scope>NUCLEOTIDE SEQUENCE</scope>
    <source>
        <strain evidence="8">Tag_6206</strain>
        <tissue evidence="8">Liver</tissue>
    </source>
</reference>
<keyword evidence="1" id="KW-0479">Metal-binding</keyword>
<dbReference type="AlphaFoldDB" id="A0A9D3MYA0"/>
<dbReference type="Pfam" id="PF13765">
    <property type="entry name" value="PRY"/>
    <property type="match status" value="1"/>
</dbReference>
<dbReference type="InterPro" id="IPR003877">
    <property type="entry name" value="SPRY_dom"/>
</dbReference>
<dbReference type="InterPro" id="IPR001841">
    <property type="entry name" value="Znf_RING"/>
</dbReference>
<dbReference type="PROSITE" id="PS50119">
    <property type="entry name" value="ZF_BBOX"/>
    <property type="match status" value="1"/>
</dbReference>
<dbReference type="InterPro" id="IPR006574">
    <property type="entry name" value="PRY"/>
</dbReference>
<dbReference type="Proteomes" id="UP001044222">
    <property type="component" value="Unassembled WGS sequence"/>
</dbReference>
<dbReference type="PANTHER" id="PTHR24103">
    <property type="entry name" value="E3 UBIQUITIN-PROTEIN LIGASE TRIM"/>
    <property type="match status" value="1"/>
</dbReference>
<keyword evidence="2 4" id="KW-0863">Zinc-finger</keyword>
<dbReference type="InterPro" id="IPR043136">
    <property type="entry name" value="B30.2/SPRY_sf"/>
</dbReference>